<dbReference type="InterPro" id="IPR024791">
    <property type="entry name" value="Cyt_c/ubiquinol_Oxase_su3"/>
</dbReference>
<dbReference type="PANTHER" id="PTHR11403">
    <property type="entry name" value="CYTOCHROME C OXIDASE SUBUNIT III"/>
    <property type="match status" value="1"/>
</dbReference>
<evidence type="ECO:0000259" key="12">
    <source>
        <dbReference type="Pfam" id="PF00510"/>
    </source>
</evidence>
<evidence type="ECO:0000256" key="1">
    <source>
        <dbReference type="ARBA" id="ARBA00004141"/>
    </source>
</evidence>
<evidence type="ECO:0000256" key="6">
    <source>
        <dbReference type="ARBA" id="ARBA00022692"/>
    </source>
</evidence>
<dbReference type="GO" id="GO:0005739">
    <property type="term" value="C:mitochondrion"/>
    <property type="evidence" value="ECO:0007669"/>
    <property type="project" value="TreeGrafter"/>
</dbReference>
<evidence type="ECO:0000256" key="7">
    <source>
        <dbReference type="ARBA" id="ARBA00022967"/>
    </source>
</evidence>
<evidence type="ECO:0000256" key="3">
    <source>
        <dbReference type="ARBA" id="ARBA00011164"/>
    </source>
</evidence>
<dbReference type="AlphaFoldDB" id="A0A6N2KW73"/>
<evidence type="ECO:0000256" key="9">
    <source>
        <dbReference type="ARBA" id="ARBA00023136"/>
    </source>
</evidence>
<keyword evidence="8 11" id="KW-1133">Transmembrane helix</keyword>
<reference evidence="13" key="1">
    <citation type="submission" date="2019-03" db="EMBL/GenBank/DDBJ databases">
        <authorList>
            <person name="Mank J."/>
            <person name="Almeida P."/>
        </authorList>
    </citation>
    <scope>NUCLEOTIDE SEQUENCE</scope>
    <source>
        <strain evidence="13">78183</strain>
    </source>
</reference>
<dbReference type="PANTHER" id="PTHR11403:SF7">
    <property type="entry name" value="CYTOCHROME C OXIDASE SUBUNIT 3"/>
    <property type="match status" value="1"/>
</dbReference>
<gene>
    <name evidence="13" type="ORF">SVIM_LOCUS147460</name>
</gene>
<evidence type="ECO:0000256" key="10">
    <source>
        <dbReference type="ARBA" id="ARBA00031625"/>
    </source>
</evidence>
<comment type="subcellular location">
    <subcellularLocation>
        <location evidence="1">Membrane</location>
        <topology evidence="1">Multi-pass membrane protein</topology>
    </subcellularLocation>
</comment>
<evidence type="ECO:0000256" key="5">
    <source>
        <dbReference type="ARBA" id="ARBA00015944"/>
    </source>
</evidence>
<feature type="transmembrane region" description="Helical" evidence="11">
    <location>
        <begin position="43"/>
        <end position="62"/>
    </location>
</feature>
<dbReference type="GO" id="GO:0004129">
    <property type="term" value="F:cytochrome-c oxidase activity"/>
    <property type="evidence" value="ECO:0007669"/>
    <property type="project" value="UniProtKB-EC"/>
</dbReference>
<protein>
    <recommendedName>
        <fullName evidence="5">Cytochrome c oxidase subunit 3</fullName>
        <ecNumber evidence="4">7.1.1.9</ecNumber>
    </recommendedName>
    <alternativeName>
        <fullName evidence="10">Cytochrome c oxidase polypeptide III</fullName>
    </alternativeName>
</protein>
<dbReference type="InterPro" id="IPR013833">
    <property type="entry name" value="Cyt_c_oxidase_su3_a-hlx"/>
</dbReference>
<dbReference type="EMBL" id="CAADRP010000861">
    <property type="protein sequence ID" value="VFU32888.1"/>
    <property type="molecule type" value="Genomic_DNA"/>
</dbReference>
<name>A0A6N2KW73_SALVM</name>
<keyword evidence="9 11" id="KW-0472">Membrane</keyword>
<comment type="similarity">
    <text evidence="2">Belongs to the cytochrome c oxidase subunit 3 family.</text>
</comment>
<dbReference type="Gene3D" id="1.20.120.80">
    <property type="entry name" value="Cytochrome c oxidase, subunit III, four-helix bundle"/>
    <property type="match status" value="1"/>
</dbReference>
<accession>A0A6N2KW73</accession>
<evidence type="ECO:0000313" key="13">
    <source>
        <dbReference type="EMBL" id="VFU32888.1"/>
    </source>
</evidence>
<dbReference type="InterPro" id="IPR035973">
    <property type="entry name" value="Cyt_c_oxidase_su3-like_sf"/>
</dbReference>
<dbReference type="EC" id="7.1.1.9" evidence="4"/>
<sequence length="155" mass="18027">MFYSVHRIGVMFFFAFFGFFHSSLAPTVEIEVFGPKGLGFRSWNPFLNTLILLHPSCVTWLIMLYSREGKTSSLCFSSYRFTALVFTGFQGMEYYQAPFTISDSIYQLLSWFHVIIVLFLDHMWYSPISGHLTKEHHVGFEAAACTAFCRRERKN</sequence>
<evidence type="ECO:0000256" key="4">
    <source>
        <dbReference type="ARBA" id="ARBA00012949"/>
    </source>
</evidence>
<evidence type="ECO:0000256" key="2">
    <source>
        <dbReference type="ARBA" id="ARBA00010581"/>
    </source>
</evidence>
<feature type="domain" description="Heme-copper oxidase subunit III family profile" evidence="12">
    <location>
        <begin position="10"/>
        <end position="145"/>
    </location>
</feature>
<comment type="subunit">
    <text evidence="3">Component of the cytochrome c oxidase (complex IV, CIV), a multisubunit enzyme composed of a catalytic core of 3 subunits and several supernumerary subunits. The complex exists as a monomer or a dimer and forms supercomplexes (SCs) in the inner mitochondrial membrane with ubiquinol-cytochrome c oxidoreductase (cytochrome b-c1 complex, complex III, CIII).</text>
</comment>
<dbReference type="Pfam" id="PF00510">
    <property type="entry name" value="COX3"/>
    <property type="match status" value="1"/>
</dbReference>
<keyword evidence="7" id="KW-1278">Translocase</keyword>
<dbReference type="SUPFAM" id="SSF81452">
    <property type="entry name" value="Cytochrome c oxidase subunit III-like"/>
    <property type="match status" value="1"/>
</dbReference>
<evidence type="ECO:0000256" key="11">
    <source>
        <dbReference type="SAM" id="Phobius"/>
    </source>
</evidence>
<proteinExistence type="inferred from homology"/>
<dbReference type="GO" id="GO:0006123">
    <property type="term" value="P:mitochondrial electron transport, cytochrome c to oxygen"/>
    <property type="evidence" value="ECO:0007669"/>
    <property type="project" value="TreeGrafter"/>
</dbReference>
<evidence type="ECO:0000256" key="8">
    <source>
        <dbReference type="ARBA" id="ARBA00022989"/>
    </source>
</evidence>
<organism evidence="13">
    <name type="scientific">Salix viminalis</name>
    <name type="common">Common osier</name>
    <name type="synonym">Basket willow</name>
    <dbReference type="NCBI Taxonomy" id="40686"/>
    <lineage>
        <taxon>Eukaryota</taxon>
        <taxon>Viridiplantae</taxon>
        <taxon>Streptophyta</taxon>
        <taxon>Embryophyta</taxon>
        <taxon>Tracheophyta</taxon>
        <taxon>Spermatophyta</taxon>
        <taxon>Magnoliopsida</taxon>
        <taxon>eudicotyledons</taxon>
        <taxon>Gunneridae</taxon>
        <taxon>Pentapetalae</taxon>
        <taxon>rosids</taxon>
        <taxon>fabids</taxon>
        <taxon>Malpighiales</taxon>
        <taxon>Salicaceae</taxon>
        <taxon>Saliceae</taxon>
        <taxon>Salix</taxon>
    </lineage>
</organism>
<keyword evidence="6 11" id="KW-0812">Transmembrane</keyword>
<dbReference type="InterPro" id="IPR000298">
    <property type="entry name" value="Cyt_c_oxidase-like_su3"/>
</dbReference>
<dbReference type="GO" id="GO:0016020">
    <property type="term" value="C:membrane"/>
    <property type="evidence" value="ECO:0007669"/>
    <property type="project" value="UniProtKB-SubCell"/>
</dbReference>